<name>A0A2P2LCB8_RHIMU</name>
<proteinExistence type="predicted"/>
<accession>A0A2P2LCB8</accession>
<feature type="region of interest" description="Disordered" evidence="1">
    <location>
        <begin position="55"/>
        <end position="75"/>
    </location>
</feature>
<protein>
    <submittedName>
        <fullName evidence="2">Uncharacterized protein</fullName>
    </submittedName>
</protein>
<organism evidence="2">
    <name type="scientific">Rhizophora mucronata</name>
    <name type="common">Asiatic mangrove</name>
    <dbReference type="NCBI Taxonomy" id="61149"/>
    <lineage>
        <taxon>Eukaryota</taxon>
        <taxon>Viridiplantae</taxon>
        <taxon>Streptophyta</taxon>
        <taxon>Embryophyta</taxon>
        <taxon>Tracheophyta</taxon>
        <taxon>Spermatophyta</taxon>
        <taxon>Magnoliopsida</taxon>
        <taxon>eudicotyledons</taxon>
        <taxon>Gunneridae</taxon>
        <taxon>Pentapetalae</taxon>
        <taxon>rosids</taxon>
        <taxon>fabids</taxon>
        <taxon>Malpighiales</taxon>
        <taxon>Rhizophoraceae</taxon>
        <taxon>Rhizophora</taxon>
    </lineage>
</organism>
<dbReference type="EMBL" id="GGEC01035139">
    <property type="protein sequence ID" value="MBX15623.1"/>
    <property type="molecule type" value="Transcribed_RNA"/>
</dbReference>
<dbReference type="AlphaFoldDB" id="A0A2P2LCB8"/>
<evidence type="ECO:0000313" key="2">
    <source>
        <dbReference type="EMBL" id="MBX15623.1"/>
    </source>
</evidence>
<evidence type="ECO:0000256" key="1">
    <source>
        <dbReference type="SAM" id="MobiDB-lite"/>
    </source>
</evidence>
<reference evidence="2" key="1">
    <citation type="submission" date="2018-02" db="EMBL/GenBank/DDBJ databases">
        <title>Rhizophora mucronata_Transcriptome.</title>
        <authorList>
            <person name="Meera S.P."/>
            <person name="Sreeshan A."/>
            <person name="Augustine A."/>
        </authorList>
    </citation>
    <scope>NUCLEOTIDE SEQUENCE</scope>
    <source>
        <tissue evidence="2">Leaf</tissue>
    </source>
</reference>
<sequence length="75" mass="8147">MEGGISAKSHCVSLNDLACVDLPNNLDNASVVSRNPISGNPLIKRVRNFLVPSKDMKDDVLPSDEDGVHSKLKFK</sequence>